<dbReference type="GO" id="GO:0008270">
    <property type="term" value="F:zinc ion binding"/>
    <property type="evidence" value="ECO:0007669"/>
    <property type="project" value="InterPro"/>
</dbReference>
<keyword evidence="4" id="KW-1185">Reference proteome</keyword>
<keyword evidence="2" id="KW-0472">Membrane</keyword>
<dbReference type="GeneID" id="111602121"/>
<dbReference type="GO" id="GO:0005737">
    <property type="term" value="C:cytoplasm"/>
    <property type="evidence" value="ECO:0007669"/>
    <property type="project" value="TreeGrafter"/>
</dbReference>
<protein>
    <submittedName>
        <fullName evidence="5">Carbonic anhydrase 1</fullName>
    </submittedName>
</protein>
<evidence type="ECO:0000313" key="5">
    <source>
        <dbReference type="RefSeq" id="XP_023174838.2"/>
    </source>
</evidence>
<dbReference type="OMA" id="FYSYHGS"/>
<dbReference type="PANTHER" id="PTHR18952:SF227">
    <property type="entry name" value="CARBONIC ANHYDRASE 13-RELATED"/>
    <property type="match status" value="1"/>
</dbReference>
<evidence type="ECO:0000256" key="1">
    <source>
        <dbReference type="ARBA" id="ARBA00010718"/>
    </source>
</evidence>
<dbReference type="KEGG" id="dhe:111602121"/>
<accession>A0A6J1M8P1</accession>
<dbReference type="Pfam" id="PF00194">
    <property type="entry name" value="Carb_anhydrase"/>
    <property type="match status" value="1"/>
</dbReference>
<evidence type="ECO:0000259" key="3">
    <source>
        <dbReference type="PROSITE" id="PS51144"/>
    </source>
</evidence>
<feature type="transmembrane region" description="Helical" evidence="2">
    <location>
        <begin position="20"/>
        <end position="37"/>
    </location>
</feature>
<evidence type="ECO:0000313" key="4">
    <source>
        <dbReference type="Proteomes" id="UP000504633"/>
    </source>
</evidence>
<comment type="similarity">
    <text evidence="1">Belongs to the alpha-carbonic anhydrase family.</text>
</comment>
<evidence type="ECO:0000256" key="2">
    <source>
        <dbReference type="SAM" id="Phobius"/>
    </source>
</evidence>
<dbReference type="CTD" id="37366"/>
<sequence>MGICWSWLRELICHFLDSHLMILMWAVSGALVMLYNFHSSIYLIERLVRCHNEEESEESDTDNEGYISDADPSTGLDYGAVNGPHAWQTALNNQSPINIDTQQAEQMYISLSLMWIGYEVPPMGIRLENNGHSLLVRACFDGNPPFVDGADLLSSFQFHEISFRWSWHDDGAGSEHSFNNVHFPLEMQCVHTRCGQGQEVSSRSVLVISYMFAIAAENPYLDVIAQYLVAVQRAGQCVEIPPFPLNYLMPPFFTGFYSYHGSLTEPPCHRGAEWFINPLPLAISERQLHEFRKLRSRSGSRISRNARPVQELGERTVKFNIFSPLYQGGSVYMRD</sequence>
<dbReference type="InterPro" id="IPR023561">
    <property type="entry name" value="Carbonic_anhydrase_a-class"/>
</dbReference>
<gene>
    <name evidence="5" type="primary">LOC111602121</name>
</gene>
<dbReference type="PROSITE" id="PS51144">
    <property type="entry name" value="ALPHA_CA_2"/>
    <property type="match status" value="1"/>
</dbReference>
<dbReference type="InterPro" id="IPR036398">
    <property type="entry name" value="CA_dom_sf"/>
</dbReference>
<organism evidence="4 5">
    <name type="scientific">Drosophila hydei</name>
    <name type="common">Fruit fly</name>
    <dbReference type="NCBI Taxonomy" id="7224"/>
    <lineage>
        <taxon>Eukaryota</taxon>
        <taxon>Metazoa</taxon>
        <taxon>Ecdysozoa</taxon>
        <taxon>Arthropoda</taxon>
        <taxon>Hexapoda</taxon>
        <taxon>Insecta</taxon>
        <taxon>Pterygota</taxon>
        <taxon>Neoptera</taxon>
        <taxon>Endopterygota</taxon>
        <taxon>Diptera</taxon>
        <taxon>Brachycera</taxon>
        <taxon>Muscomorpha</taxon>
        <taxon>Ephydroidea</taxon>
        <taxon>Drosophilidae</taxon>
        <taxon>Drosophila</taxon>
    </lineage>
</organism>
<dbReference type="SUPFAM" id="SSF51069">
    <property type="entry name" value="Carbonic anhydrase"/>
    <property type="match status" value="1"/>
</dbReference>
<feature type="domain" description="Alpha-carbonic anhydrase" evidence="3">
    <location>
        <begin position="74"/>
        <end position="321"/>
    </location>
</feature>
<dbReference type="Proteomes" id="UP000504633">
    <property type="component" value="Unplaced"/>
</dbReference>
<proteinExistence type="inferred from homology"/>
<dbReference type="SMART" id="SM01057">
    <property type="entry name" value="Carb_anhydrase"/>
    <property type="match status" value="1"/>
</dbReference>
<dbReference type="InterPro" id="IPR001148">
    <property type="entry name" value="CA_dom"/>
</dbReference>
<dbReference type="PANTHER" id="PTHR18952">
    <property type="entry name" value="CARBONIC ANHYDRASE"/>
    <property type="match status" value="1"/>
</dbReference>
<keyword evidence="2" id="KW-0812">Transmembrane</keyword>
<keyword evidence="2" id="KW-1133">Transmembrane helix</keyword>
<dbReference type="GO" id="GO:0004089">
    <property type="term" value="F:carbonate dehydratase activity"/>
    <property type="evidence" value="ECO:0007669"/>
    <property type="project" value="InterPro"/>
</dbReference>
<dbReference type="AlphaFoldDB" id="A0A6J1M8P1"/>
<name>A0A6J1M8P1_DROHY</name>
<dbReference type="RefSeq" id="XP_023174838.2">
    <property type="nucleotide sequence ID" value="XM_023319070.2"/>
</dbReference>
<reference evidence="5" key="1">
    <citation type="submission" date="2025-08" db="UniProtKB">
        <authorList>
            <consortium name="RefSeq"/>
        </authorList>
    </citation>
    <scope>IDENTIFICATION</scope>
    <source>
        <strain evidence="5">15085-1641.00</strain>
        <tissue evidence="5">Whole body</tissue>
    </source>
</reference>
<dbReference type="OrthoDB" id="429145at2759"/>
<dbReference type="Gene3D" id="3.10.200.10">
    <property type="entry name" value="Alpha carbonic anhydrase"/>
    <property type="match status" value="1"/>
</dbReference>